<organism evidence="3 4">
    <name type="scientific">Sphingomonas dokdonensis</name>
    <dbReference type="NCBI Taxonomy" id="344880"/>
    <lineage>
        <taxon>Bacteria</taxon>
        <taxon>Pseudomonadati</taxon>
        <taxon>Pseudomonadota</taxon>
        <taxon>Alphaproteobacteria</taxon>
        <taxon>Sphingomonadales</taxon>
        <taxon>Sphingomonadaceae</taxon>
        <taxon>Sphingomonas</taxon>
    </lineage>
</organism>
<dbReference type="Proteomes" id="UP000197290">
    <property type="component" value="Unassembled WGS sequence"/>
</dbReference>
<sequence length="212" mass="23754">MSDPKIEPGYPLAWPQGRPRTRKPAPALFRKDGRRLTLTTARARLVEQVNMITQRGQPWRVRNMVLSTNIRFTLAGTRDQNVSRRDPEDAGVAFYFELDGRPHVLACDRWDTVYDNIAAIAAHIEALRGQERWGVADLRQAFAGHVALPPPGAPPERSWWKVLGLPGADVSRNDIDAMYRRLAARRHPDAGGTREQWDELAAAYEAAKAAVA</sequence>
<name>A0A245ZCX1_9SPHN</name>
<evidence type="ECO:0000256" key="1">
    <source>
        <dbReference type="SAM" id="MobiDB-lite"/>
    </source>
</evidence>
<evidence type="ECO:0000313" key="3">
    <source>
        <dbReference type="EMBL" id="OWK27548.1"/>
    </source>
</evidence>
<accession>A0A245ZCX1</accession>
<reference evidence="3 4" key="1">
    <citation type="submission" date="2017-03" db="EMBL/GenBank/DDBJ databases">
        <title>Genome sequence of Sphingomonas dokdonensis DSM 21029.</title>
        <authorList>
            <person name="Poehlein A."/>
            <person name="Wuebbeler J.H."/>
            <person name="Steinbuechel A."/>
            <person name="Daniel R."/>
        </authorList>
    </citation>
    <scope>NUCLEOTIDE SEQUENCE [LARGE SCALE GENOMIC DNA]</scope>
    <source>
        <strain evidence="3 4">DSM 21029</strain>
    </source>
</reference>
<dbReference type="InterPro" id="IPR001623">
    <property type="entry name" value="DnaJ_domain"/>
</dbReference>
<evidence type="ECO:0000259" key="2">
    <source>
        <dbReference type="PROSITE" id="PS50076"/>
    </source>
</evidence>
<dbReference type="EMBL" id="NBBI01000013">
    <property type="protein sequence ID" value="OWK27548.1"/>
    <property type="molecule type" value="Genomic_DNA"/>
</dbReference>
<dbReference type="OrthoDB" id="8440198at2"/>
<dbReference type="InterPro" id="IPR036869">
    <property type="entry name" value="J_dom_sf"/>
</dbReference>
<dbReference type="PROSITE" id="PS50076">
    <property type="entry name" value="DNAJ_2"/>
    <property type="match status" value="1"/>
</dbReference>
<proteinExistence type="predicted"/>
<dbReference type="RefSeq" id="WP_088368534.1">
    <property type="nucleotide sequence ID" value="NZ_NBBI01000013.1"/>
</dbReference>
<gene>
    <name evidence="3" type="ORF">SPDO_32310</name>
</gene>
<feature type="region of interest" description="Disordered" evidence="1">
    <location>
        <begin position="1"/>
        <end position="25"/>
    </location>
</feature>
<protein>
    <submittedName>
        <fullName evidence="3">DnaJ domain protein</fullName>
    </submittedName>
</protein>
<feature type="domain" description="J" evidence="2">
    <location>
        <begin position="158"/>
        <end position="212"/>
    </location>
</feature>
<evidence type="ECO:0000313" key="4">
    <source>
        <dbReference type="Proteomes" id="UP000197290"/>
    </source>
</evidence>
<dbReference type="SUPFAM" id="SSF46565">
    <property type="entry name" value="Chaperone J-domain"/>
    <property type="match status" value="1"/>
</dbReference>
<dbReference type="AlphaFoldDB" id="A0A245ZCX1"/>
<dbReference type="Gene3D" id="1.10.287.110">
    <property type="entry name" value="DnaJ domain"/>
    <property type="match status" value="1"/>
</dbReference>
<keyword evidence="4" id="KW-1185">Reference proteome</keyword>
<comment type="caution">
    <text evidence="3">The sequence shown here is derived from an EMBL/GenBank/DDBJ whole genome shotgun (WGS) entry which is preliminary data.</text>
</comment>